<keyword evidence="2" id="KW-0812">Transmembrane</keyword>
<dbReference type="NCBIfam" id="TIGR00229">
    <property type="entry name" value="sensory_box"/>
    <property type="match status" value="3"/>
</dbReference>
<organism evidence="5 6">
    <name type="scientific">Desulfomonile tiedjei</name>
    <dbReference type="NCBI Taxonomy" id="2358"/>
    <lineage>
        <taxon>Bacteria</taxon>
        <taxon>Pseudomonadati</taxon>
        <taxon>Thermodesulfobacteriota</taxon>
        <taxon>Desulfomonilia</taxon>
        <taxon>Desulfomonilales</taxon>
        <taxon>Desulfomonilaceae</taxon>
        <taxon>Desulfomonile</taxon>
    </lineage>
</organism>
<feature type="domain" description="PAC" evidence="4">
    <location>
        <begin position="730"/>
        <end position="781"/>
    </location>
</feature>
<dbReference type="InterPro" id="IPR052155">
    <property type="entry name" value="Biofilm_reg_signaling"/>
</dbReference>
<keyword evidence="2" id="KW-0472">Membrane</keyword>
<proteinExistence type="predicted"/>
<dbReference type="PANTHER" id="PTHR44757:SF2">
    <property type="entry name" value="BIOFILM ARCHITECTURE MAINTENANCE PROTEIN MBAA"/>
    <property type="match status" value="1"/>
</dbReference>
<dbReference type="InterPro" id="IPR001610">
    <property type="entry name" value="PAC"/>
</dbReference>
<feature type="domain" description="PAC" evidence="4">
    <location>
        <begin position="333"/>
        <end position="384"/>
    </location>
</feature>
<comment type="caution">
    <text evidence="5">The sequence shown here is derived from an EMBL/GenBank/DDBJ whole genome shotgun (WGS) entry which is preliminary data.</text>
</comment>
<dbReference type="Pfam" id="PF13426">
    <property type="entry name" value="PAS_9"/>
    <property type="match status" value="2"/>
</dbReference>
<dbReference type="InterPro" id="IPR013767">
    <property type="entry name" value="PAS_fold"/>
</dbReference>
<gene>
    <name evidence="5" type="ORF">HY912_15455</name>
</gene>
<sequence length="943" mass="107900">MKERATESEGSGTLRRYFWGSVFLWTLAIAGLLMWGIHQDRGETRMLAFHVADAHFEKERAFRLWAASHGGIYVLADERTPPNPLLEHIPDRDISTPSGRLLTLVPGFHMVRQLREEFPHHYGVKGATISLRPLRAENSPDEWQKRALNAFGGGEREVKEFTDISKEPYLRLIRPHPAEKDCLKCHADSGFKEGEILGGIEVSLPLKPFLLHEHQRITALLMSHGAIFVLGFAGLFIGRRKLERWQVGRNAAEKSLRESEERYRELVEISNDIVYRTDAAGVFTFVNRVASRITGYSEEEFIGLQYKDLIPPEHREKVVEYYREQLIKKIASTYCEFPFTTKSGDTIWVGQNVQLVAKDGEIVGFQAIARDITERKKAEIALQEGEERFRTLVEESFDGIFVQEGTKILFANPRLYEMLGYEKGELEGKEHWLVYDPAYQDLTRKRAQARMRGEDVPPRYEVILQRKDGSSFDGEITARKVTLKGEVGIQVWVRDISERKRAEASLSESEERYRSLYGMMRLMCDNVPDLIWAKDLDEKFVFANRAICERLLGAASSDEPLGRTDIFFAEREREAHSDNPNWHTFGEVCSDSDAVVMGTEKPQRFDEYGNVKGEFLYLDVYKAPLRNEQGQMIGTVGCGRDVTKERRMEASLRDSEARYRELFEHASDLIYTHDLEGNYTSVNDAGRKLLGYSDQECKTLNFRDIVDPDYVFLTEENLRNKVLHGAESTGPYEIAVRSKDGTRLWLEVTSRSIKEEEKPIGVHGIARDITRRKALEVAVHEAQMKYQSVVDSFDGLIYICSPNFEIEFANRRLIDRIGYDPVGKKCFAALHNRKEICPWCVNDQVLLGETVRSEFHSNTDNRVYDVILSPIKHQTGSVSSMALIQDTTEQKRAEEEKENLREQLYQAQKMEAIGTLAGGIAHDFNNLLDGILGYASYIKDSMS</sequence>
<dbReference type="Pfam" id="PF08448">
    <property type="entry name" value="PAS_4"/>
    <property type="match status" value="2"/>
</dbReference>
<dbReference type="PANTHER" id="PTHR44757">
    <property type="entry name" value="DIGUANYLATE CYCLASE DGCP"/>
    <property type="match status" value="1"/>
</dbReference>
<dbReference type="Gene3D" id="1.10.287.130">
    <property type="match status" value="1"/>
</dbReference>
<name>A0A9D6V2W9_9BACT</name>
<dbReference type="InterPro" id="IPR013656">
    <property type="entry name" value="PAS_4"/>
</dbReference>
<keyword evidence="2" id="KW-1133">Transmembrane helix</keyword>
<dbReference type="AlphaFoldDB" id="A0A9D6V2W9"/>
<dbReference type="EMBL" id="JACRDE010000400">
    <property type="protein sequence ID" value="MBI5250883.1"/>
    <property type="molecule type" value="Genomic_DNA"/>
</dbReference>
<feature type="domain" description="PAS" evidence="3">
    <location>
        <begin position="259"/>
        <end position="329"/>
    </location>
</feature>
<dbReference type="PROSITE" id="PS50112">
    <property type="entry name" value="PAS"/>
    <property type="match status" value="3"/>
</dbReference>
<accession>A0A9D6V2W9</accession>
<evidence type="ECO:0000259" key="4">
    <source>
        <dbReference type="PROSITE" id="PS50113"/>
    </source>
</evidence>
<dbReference type="CDD" id="cd00130">
    <property type="entry name" value="PAS"/>
    <property type="match status" value="3"/>
</dbReference>
<dbReference type="Gene3D" id="3.30.450.20">
    <property type="entry name" value="PAS domain"/>
    <property type="match status" value="5"/>
</dbReference>
<evidence type="ECO:0000256" key="2">
    <source>
        <dbReference type="SAM" id="Phobius"/>
    </source>
</evidence>
<evidence type="ECO:0000259" key="3">
    <source>
        <dbReference type="PROSITE" id="PS50112"/>
    </source>
</evidence>
<dbReference type="InterPro" id="IPR035965">
    <property type="entry name" value="PAS-like_dom_sf"/>
</dbReference>
<dbReference type="GO" id="GO:0006355">
    <property type="term" value="P:regulation of DNA-templated transcription"/>
    <property type="evidence" value="ECO:0007669"/>
    <property type="project" value="InterPro"/>
</dbReference>
<evidence type="ECO:0000313" key="6">
    <source>
        <dbReference type="Proteomes" id="UP000807825"/>
    </source>
</evidence>
<evidence type="ECO:0000256" key="1">
    <source>
        <dbReference type="SAM" id="Coils"/>
    </source>
</evidence>
<feature type="non-terminal residue" evidence="5">
    <location>
        <position position="943"/>
    </location>
</feature>
<protein>
    <submittedName>
        <fullName evidence="5">PAS domain S-box protein</fullName>
    </submittedName>
</protein>
<dbReference type="InterPro" id="IPR021796">
    <property type="entry name" value="Tll0287-like_dom"/>
</dbReference>
<feature type="domain" description="PAC" evidence="4">
    <location>
        <begin position="458"/>
        <end position="508"/>
    </location>
</feature>
<dbReference type="SMART" id="SM00091">
    <property type="entry name" value="PAS"/>
    <property type="match status" value="5"/>
</dbReference>
<dbReference type="SUPFAM" id="SSF55785">
    <property type="entry name" value="PYP-like sensor domain (PAS domain)"/>
    <property type="match status" value="5"/>
</dbReference>
<feature type="domain" description="PAC" evidence="4">
    <location>
        <begin position="599"/>
        <end position="654"/>
    </location>
</feature>
<dbReference type="Pfam" id="PF00989">
    <property type="entry name" value="PAS"/>
    <property type="match status" value="1"/>
</dbReference>
<feature type="transmembrane region" description="Helical" evidence="2">
    <location>
        <begin position="17"/>
        <end position="37"/>
    </location>
</feature>
<dbReference type="SMART" id="SM00086">
    <property type="entry name" value="PAC"/>
    <property type="match status" value="4"/>
</dbReference>
<feature type="coiled-coil region" evidence="1">
    <location>
        <begin position="883"/>
        <end position="910"/>
    </location>
</feature>
<evidence type="ECO:0000313" key="5">
    <source>
        <dbReference type="EMBL" id="MBI5250883.1"/>
    </source>
</evidence>
<reference evidence="5" key="1">
    <citation type="submission" date="2020-07" db="EMBL/GenBank/DDBJ databases">
        <title>Huge and variable diversity of episymbiotic CPR bacteria and DPANN archaea in groundwater ecosystems.</title>
        <authorList>
            <person name="He C.Y."/>
            <person name="Keren R."/>
            <person name="Whittaker M."/>
            <person name="Farag I.F."/>
            <person name="Doudna J."/>
            <person name="Cate J.H.D."/>
            <person name="Banfield J.F."/>
        </authorList>
    </citation>
    <scope>NUCLEOTIDE SEQUENCE</scope>
    <source>
        <strain evidence="5">NC_groundwater_1664_Pr3_B-0.1um_52_9</strain>
    </source>
</reference>
<feature type="domain" description="PAS" evidence="3">
    <location>
        <begin position="404"/>
        <end position="454"/>
    </location>
</feature>
<keyword evidence="1" id="KW-0175">Coiled coil</keyword>
<dbReference type="Proteomes" id="UP000807825">
    <property type="component" value="Unassembled WGS sequence"/>
</dbReference>
<feature type="domain" description="PAS" evidence="3">
    <location>
        <begin position="655"/>
        <end position="725"/>
    </location>
</feature>
<feature type="coiled-coil region" evidence="1">
    <location>
        <begin position="242"/>
        <end position="269"/>
    </location>
</feature>
<dbReference type="Pfam" id="PF11845">
    <property type="entry name" value="Tll0287-like"/>
    <property type="match status" value="1"/>
</dbReference>
<dbReference type="InterPro" id="IPR000700">
    <property type="entry name" value="PAS-assoc_C"/>
</dbReference>
<dbReference type="Gene3D" id="3.30.450.290">
    <property type="match status" value="1"/>
</dbReference>
<dbReference type="InterPro" id="IPR000014">
    <property type="entry name" value="PAS"/>
</dbReference>
<dbReference type="PROSITE" id="PS50113">
    <property type="entry name" value="PAC"/>
    <property type="match status" value="4"/>
</dbReference>